<dbReference type="Pfam" id="PF00196">
    <property type="entry name" value="GerE"/>
    <property type="match status" value="1"/>
</dbReference>
<dbReference type="InterPro" id="IPR036388">
    <property type="entry name" value="WH-like_DNA-bd_sf"/>
</dbReference>
<evidence type="ECO:0000313" key="7">
    <source>
        <dbReference type="EMBL" id="PZR34991.1"/>
    </source>
</evidence>
<dbReference type="SMART" id="SM00421">
    <property type="entry name" value="HTH_LUXR"/>
    <property type="match status" value="1"/>
</dbReference>
<dbReference type="SUPFAM" id="SSF46894">
    <property type="entry name" value="C-terminal effector domain of the bipartite response regulators"/>
    <property type="match status" value="1"/>
</dbReference>
<dbReference type="Proteomes" id="UP000249393">
    <property type="component" value="Unassembled WGS sequence"/>
</dbReference>
<dbReference type="PROSITE" id="PS50043">
    <property type="entry name" value="HTH_LUXR_2"/>
    <property type="match status" value="1"/>
</dbReference>
<dbReference type="PRINTS" id="PR00038">
    <property type="entry name" value="HTHLUXR"/>
</dbReference>
<keyword evidence="5" id="KW-0812">Transmembrane</keyword>
<dbReference type="GO" id="GO:0006355">
    <property type="term" value="P:regulation of DNA-templated transcription"/>
    <property type="evidence" value="ECO:0007669"/>
    <property type="project" value="InterPro"/>
</dbReference>
<dbReference type="Pfam" id="PF13211">
    <property type="entry name" value="DUF4019"/>
    <property type="match status" value="1"/>
</dbReference>
<gene>
    <name evidence="7" type="ORF">DI526_08710</name>
</gene>
<dbReference type="CDD" id="cd06170">
    <property type="entry name" value="LuxR_C_like"/>
    <property type="match status" value="1"/>
</dbReference>
<feature type="transmembrane region" description="Helical" evidence="5">
    <location>
        <begin position="101"/>
        <end position="123"/>
    </location>
</feature>
<keyword evidence="3" id="KW-0804">Transcription</keyword>
<feature type="domain" description="HTH luxR-type" evidence="6">
    <location>
        <begin position="1"/>
        <end position="66"/>
    </location>
</feature>
<evidence type="ECO:0000259" key="6">
    <source>
        <dbReference type="PROSITE" id="PS50043"/>
    </source>
</evidence>
<reference evidence="7 8" key="1">
    <citation type="submission" date="2017-08" db="EMBL/GenBank/DDBJ databases">
        <title>Infants hospitalized years apart are colonized by the same room-sourced microbial strains.</title>
        <authorList>
            <person name="Brooks B."/>
            <person name="Olm M.R."/>
            <person name="Firek B.A."/>
            <person name="Baker R."/>
            <person name="Thomas B.C."/>
            <person name="Morowitz M.J."/>
            <person name="Banfield J.F."/>
        </authorList>
    </citation>
    <scope>NUCLEOTIDE SEQUENCE [LARGE SCALE GENOMIC DNA]</scope>
    <source>
        <strain evidence="7">S2_003_000_R2_4</strain>
    </source>
</reference>
<keyword evidence="2" id="KW-0238">DNA-binding</keyword>
<dbReference type="InterPro" id="IPR016032">
    <property type="entry name" value="Sig_transdc_resp-reg_C-effctor"/>
</dbReference>
<feature type="region of interest" description="Disordered" evidence="4">
    <location>
        <begin position="78"/>
        <end position="97"/>
    </location>
</feature>
<dbReference type="Gene3D" id="1.10.10.10">
    <property type="entry name" value="Winged helix-like DNA-binding domain superfamily/Winged helix DNA-binding domain"/>
    <property type="match status" value="1"/>
</dbReference>
<accession>A0A2W5XCB1</accession>
<dbReference type="InterPro" id="IPR025091">
    <property type="entry name" value="DUF4019"/>
</dbReference>
<evidence type="ECO:0000256" key="2">
    <source>
        <dbReference type="ARBA" id="ARBA00023125"/>
    </source>
</evidence>
<evidence type="ECO:0000256" key="3">
    <source>
        <dbReference type="ARBA" id="ARBA00023163"/>
    </source>
</evidence>
<dbReference type="PANTHER" id="PTHR44688:SF16">
    <property type="entry name" value="DNA-BINDING TRANSCRIPTIONAL ACTIVATOR DEVR_DOSR"/>
    <property type="match status" value="1"/>
</dbReference>
<evidence type="ECO:0000256" key="1">
    <source>
        <dbReference type="ARBA" id="ARBA00023015"/>
    </source>
</evidence>
<comment type="caution">
    <text evidence="7">The sequence shown here is derived from an EMBL/GenBank/DDBJ whole genome shotgun (WGS) entry which is preliminary data.</text>
</comment>
<dbReference type="GO" id="GO:0003677">
    <property type="term" value="F:DNA binding"/>
    <property type="evidence" value="ECO:0007669"/>
    <property type="project" value="UniProtKB-KW"/>
</dbReference>
<evidence type="ECO:0000256" key="4">
    <source>
        <dbReference type="SAM" id="MobiDB-lite"/>
    </source>
</evidence>
<dbReference type="EMBL" id="QFQZ01000020">
    <property type="protein sequence ID" value="PZR34991.1"/>
    <property type="molecule type" value="Genomic_DNA"/>
</dbReference>
<keyword evidence="5" id="KW-1133">Transmembrane helix</keyword>
<evidence type="ECO:0000256" key="5">
    <source>
        <dbReference type="SAM" id="Phobius"/>
    </source>
</evidence>
<organism evidence="7 8">
    <name type="scientific">Caulobacter segnis</name>
    <dbReference type="NCBI Taxonomy" id="88688"/>
    <lineage>
        <taxon>Bacteria</taxon>
        <taxon>Pseudomonadati</taxon>
        <taxon>Pseudomonadota</taxon>
        <taxon>Alphaproteobacteria</taxon>
        <taxon>Caulobacterales</taxon>
        <taxon>Caulobacteraceae</taxon>
        <taxon>Caulobacter</taxon>
    </lineage>
</organism>
<dbReference type="AlphaFoldDB" id="A0A2W5XCB1"/>
<keyword evidence="1" id="KW-0805">Transcription regulation</keyword>
<protein>
    <submittedName>
        <fullName evidence="7">LuxR family transcriptional regulator</fullName>
    </submittedName>
</protein>
<name>A0A2W5XCB1_9CAUL</name>
<dbReference type="PANTHER" id="PTHR44688">
    <property type="entry name" value="DNA-BINDING TRANSCRIPTIONAL ACTIVATOR DEVR_DOSR"/>
    <property type="match status" value="1"/>
</dbReference>
<keyword evidence="5" id="KW-0472">Membrane</keyword>
<dbReference type="RefSeq" id="WP_304276620.1">
    <property type="nucleotide sequence ID" value="NZ_QFQZ01000020.1"/>
</dbReference>
<dbReference type="InterPro" id="IPR000792">
    <property type="entry name" value="Tscrpt_reg_LuxR_C"/>
</dbReference>
<evidence type="ECO:0000313" key="8">
    <source>
        <dbReference type="Proteomes" id="UP000249393"/>
    </source>
</evidence>
<sequence>MNERSQTLTEREKETLRLLLAGHDAKSAASALGLSVHTVNERLREARRKLGVSSSREAARAMARAEAPNFLGDKQLGVAQAAAPSPEPRPSDQRRRLGSPLVWLSGGMVMMLAMVAAVAMTMAPHGDGQARPAKTPVAYAAADTASDKATTEFAQAWAKLLDDQRWADSWKASGGFFRSQVDEAKWTAMAQPLRQQLGAVSSRQVKSVSSPRSLPGLPDGEYKIIQFATAFANKADAVETVVLAREGGDWKVEGYFIR</sequence>
<proteinExistence type="predicted"/>